<dbReference type="EnsemblPlants" id="AVESA.00010b.r2.7CG0655850.2">
    <property type="protein sequence ID" value="AVESA.00010b.r2.7CG0655850.2.CDS.1"/>
    <property type="gene ID" value="AVESA.00010b.r2.7CG0655850"/>
</dbReference>
<protein>
    <submittedName>
        <fullName evidence="1">Uncharacterized protein</fullName>
    </submittedName>
</protein>
<name>A0ACD5ZT08_AVESA</name>
<evidence type="ECO:0000313" key="2">
    <source>
        <dbReference type="Proteomes" id="UP001732700"/>
    </source>
</evidence>
<reference evidence="1" key="2">
    <citation type="submission" date="2025-09" db="UniProtKB">
        <authorList>
            <consortium name="EnsemblPlants"/>
        </authorList>
    </citation>
    <scope>IDENTIFICATION</scope>
</reference>
<organism evidence="1 2">
    <name type="scientific">Avena sativa</name>
    <name type="common">Oat</name>
    <dbReference type="NCBI Taxonomy" id="4498"/>
    <lineage>
        <taxon>Eukaryota</taxon>
        <taxon>Viridiplantae</taxon>
        <taxon>Streptophyta</taxon>
        <taxon>Embryophyta</taxon>
        <taxon>Tracheophyta</taxon>
        <taxon>Spermatophyta</taxon>
        <taxon>Magnoliopsida</taxon>
        <taxon>Liliopsida</taxon>
        <taxon>Poales</taxon>
        <taxon>Poaceae</taxon>
        <taxon>BOP clade</taxon>
        <taxon>Pooideae</taxon>
        <taxon>Poodae</taxon>
        <taxon>Poeae</taxon>
        <taxon>Poeae Chloroplast Group 1 (Aveneae type)</taxon>
        <taxon>Aveninae</taxon>
        <taxon>Avena</taxon>
    </lineage>
</organism>
<reference evidence="1" key="1">
    <citation type="submission" date="2021-05" db="EMBL/GenBank/DDBJ databases">
        <authorList>
            <person name="Scholz U."/>
            <person name="Mascher M."/>
            <person name="Fiebig A."/>
        </authorList>
    </citation>
    <scope>NUCLEOTIDE SEQUENCE [LARGE SCALE GENOMIC DNA]</scope>
</reference>
<keyword evidence="2" id="KW-1185">Reference proteome</keyword>
<dbReference type="Proteomes" id="UP001732700">
    <property type="component" value="Chromosome 7C"/>
</dbReference>
<sequence length="386" mass="43627">MSSFTGVSVITDGKHCTTSAIDTGMDSGYHLLVVKDYSRTVKETFNGEEISSGLFMVGGLKWYMWYCPNGCEEISADFISVYLWCDDVGAEEAVKVRCVFSFIDQVEYQKPMFIRATEPHSFSSEVNWFGYEKFMRRDAFERSTHLMDDCFTIRCDIMVCKDPNARDDGGTISDIGLHLDYLLQNKVGADVTFEVRGETFTAHRCVLAARSTVFRAQLFGPMREGTTSSVIQIKDMEAELFRALLSFIYTGVFPDMGKDDNMEEHKAEGVEEEEKEEDVSWLQALFVAADRYDLQRLKRLCEDNLSEHIGLSSVASTLALAEQHVCHGLKDACLKFIQALSPCCLGKVMETDGWEFIVTTYPSLLKEIITKVAPNQKDKKRKHGSM</sequence>
<accession>A0ACD5ZT08</accession>
<proteinExistence type="predicted"/>
<evidence type="ECO:0000313" key="1">
    <source>
        <dbReference type="EnsemblPlants" id="AVESA.00010b.r2.7CG0655850.2.CDS.1"/>
    </source>
</evidence>